<dbReference type="RefSeq" id="WP_152647234.1">
    <property type="nucleotide sequence ID" value="NZ_CP059733.1"/>
</dbReference>
<evidence type="ECO:0000313" key="4">
    <source>
        <dbReference type="Proteomes" id="UP000032352"/>
    </source>
</evidence>
<accession>A0AAE9Z4X4</accession>
<reference evidence="3 4" key="2">
    <citation type="journal article" date="2022" name="Mar. Drugs">
        <title>Bioassay-Guided Fractionation Leads to the Detection of Cholic Acid Generated by the Rare Thalassomonas sp.</title>
        <authorList>
            <person name="Pheiffer F."/>
            <person name="Schneider Y.K."/>
            <person name="Hansen E.H."/>
            <person name="Andersen J.H."/>
            <person name="Isaksson J."/>
            <person name="Busche T."/>
            <person name="R C."/>
            <person name="Kalinowski J."/>
            <person name="Zyl L.V."/>
            <person name="Trindade M."/>
        </authorList>
    </citation>
    <scope>NUCLEOTIDE SEQUENCE [LARGE SCALE GENOMIC DNA]</scope>
    <source>
        <strain evidence="3 4">XOM25</strain>
    </source>
</reference>
<dbReference type="EMBL" id="CP059733">
    <property type="protein sequence ID" value="WDE06806.1"/>
    <property type="molecule type" value="Genomic_DNA"/>
</dbReference>
<gene>
    <name evidence="3" type="ORF">SG34_007860</name>
</gene>
<evidence type="ECO:0000256" key="2">
    <source>
        <dbReference type="SAM" id="Phobius"/>
    </source>
</evidence>
<reference evidence="3 4" key="1">
    <citation type="journal article" date="2015" name="Genome Announc.">
        <title>Draft Genome Sequences of Marine Isolates of Thalassomonas viridans and Thalassomonas actiniarum.</title>
        <authorList>
            <person name="Olonade I."/>
            <person name="van Zyl L.J."/>
            <person name="Trindade M."/>
        </authorList>
    </citation>
    <scope>NUCLEOTIDE SEQUENCE [LARGE SCALE GENOMIC DNA]</scope>
    <source>
        <strain evidence="3 4">XOM25</strain>
    </source>
</reference>
<feature type="region of interest" description="Disordered" evidence="1">
    <location>
        <begin position="43"/>
        <end position="79"/>
    </location>
</feature>
<feature type="compositionally biased region" description="Polar residues" evidence="1">
    <location>
        <begin position="43"/>
        <end position="58"/>
    </location>
</feature>
<feature type="transmembrane region" description="Helical" evidence="2">
    <location>
        <begin position="16"/>
        <end position="34"/>
    </location>
</feature>
<sequence length="79" mass="8626">MKLAVSQKESSLGMRIYLYMIGLVCLSANVWLSYELEQQQQSKQIARASDSQQPATNRGQKDAPSQTTATAGQTAAISF</sequence>
<dbReference type="AlphaFoldDB" id="A0AAE9Z4X4"/>
<organism evidence="3 4">
    <name type="scientific">Thalassomonas viridans</name>
    <dbReference type="NCBI Taxonomy" id="137584"/>
    <lineage>
        <taxon>Bacteria</taxon>
        <taxon>Pseudomonadati</taxon>
        <taxon>Pseudomonadota</taxon>
        <taxon>Gammaproteobacteria</taxon>
        <taxon>Alteromonadales</taxon>
        <taxon>Colwelliaceae</taxon>
        <taxon>Thalassomonas</taxon>
    </lineage>
</organism>
<evidence type="ECO:0000313" key="3">
    <source>
        <dbReference type="EMBL" id="WDE06806.1"/>
    </source>
</evidence>
<feature type="compositionally biased region" description="Low complexity" evidence="1">
    <location>
        <begin position="66"/>
        <end position="79"/>
    </location>
</feature>
<protein>
    <submittedName>
        <fullName evidence="3">Uncharacterized protein</fullName>
    </submittedName>
</protein>
<keyword evidence="2" id="KW-0472">Membrane</keyword>
<proteinExistence type="predicted"/>
<keyword evidence="2" id="KW-1133">Transmembrane helix</keyword>
<evidence type="ECO:0000256" key="1">
    <source>
        <dbReference type="SAM" id="MobiDB-lite"/>
    </source>
</evidence>
<keyword evidence="2" id="KW-0812">Transmembrane</keyword>
<dbReference type="KEGG" id="tvd:SG34_007860"/>
<keyword evidence="4" id="KW-1185">Reference proteome</keyword>
<dbReference type="Proteomes" id="UP000032352">
    <property type="component" value="Chromosome"/>
</dbReference>
<name>A0AAE9Z4X4_9GAMM</name>